<gene>
    <name evidence="1" type="ORF">M595_0918</name>
</gene>
<dbReference type="AlphaFoldDB" id="U7QPT7"/>
<dbReference type="Proteomes" id="UP000017127">
    <property type="component" value="Unassembled WGS sequence"/>
</dbReference>
<evidence type="ECO:0000313" key="2">
    <source>
        <dbReference type="Proteomes" id="UP000017127"/>
    </source>
</evidence>
<dbReference type="RefSeq" id="WP_023064680.1">
    <property type="nucleotide sequence ID" value="NZ_AUZM01000005.1"/>
</dbReference>
<reference evidence="1 2" key="1">
    <citation type="journal article" date="2013" name="Front. Microbiol.">
        <title>Comparative genomic analyses of the cyanobacterium, Lyngbya aestuarii BL J, a powerful hydrogen producer.</title>
        <authorList>
            <person name="Kothari A."/>
            <person name="Vaughn M."/>
            <person name="Garcia-Pichel F."/>
        </authorList>
    </citation>
    <scope>NUCLEOTIDE SEQUENCE [LARGE SCALE GENOMIC DNA]</scope>
    <source>
        <strain evidence="1 2">BL J</strain>
    </source>
</reference>
<comment type="caution">
    <text evidence="1">The sequence shown here is derived from an EMBL/GenBank/DDBJ whole genome shotgun (WGS) entry which is preliminary data.</text>
</comment>
<name>U7QPT7_9CYAN</name>
<protein>
    <submittedName>
        <fullName evidence="1">Uncharacterized protein</fullName>
    </submittedName>
</protein>
<accession>U7QPT7</accession>
<dbReference type="EMBL" id="AUZM01000005">
    <property type="protein sequence ID" value="ERT09135.1"/>
    <property type="molecule type" value="Genomic_DNA"/>
</dbReference>
<evidence type="ECO:0000313" key="1">
    <source>
        <dbReference type="EMBL" id="ERT09135.1"/>
    </source>
</evidence>
<sequence>MNVQQQELYQRLQTFSLDEPNAKYSFSKRLARENGWTVEYTQQAIALLLIMISTGNDCQIIIIYCIDKTIDIINTT</sequence>
<keyword evidence="2" id="KW-1185">Reference proteome</keyword>
<proteinExistence type="predicted"/>
<organism evidence="1 2">
    <name type="scientific">Lyngbya aestuarii BL J</name>
    <dbReference type="NCBI Taxonomy" id="1348334"/>
    <lineage>
        <taxon>Bacteria</taxon>
        <taxon>Bacillati</taxon>
        <taxon>Cyanobacteriota</taxon>
        <taxon>Cyanophyceae</taxon>
        <taxon>Oscillatoriophycideae</taxon>
        <taxon>Oscillatoriales</taxon>
        <taxon>Microcoleaceae</taxon>
        <taxon>Lyngbya</taxon>
    </lineage>
</organism>